<gene>
    <name evidence="1" type="ORF">P879_06936</name>
</gene>
<dbReference type="Proteomes" id="UP000699462">
    <property type="component" value="Unassembled WGS sequence"/>
</dbReference>
<reference evidence="1 2" key="1">
    <citation type="submission" date="2019-07" db="EMBL/GenBank/DDBJ databases">
        <title>Annotation for the trematode Paragonimus westermani.</title>
        <authorList>
            <person name="Choi Y.-J."/>
        </authorList>
    </citation>
    <scope>NUCLEOTIDE SEQUENCE [LARGE SCALE GENOMIC DNA]</scope>
    <source>
        <strain evidence="1">180907_Pwestermani</strain>
    </source>
</reference>
<organism evidence="1 2">
    <name type="scientific">Paragonimus westermani</name>
    <dbReference type="NCBI Taxonomy" id="34504"/>
    <lineage>
        <taxon>Eukaryota</taxon>
        <taxon>Metazoa</taxon>
        <taxon>Spiralia</taxon>
        <taxon>Lophotrochozoa</taxon>
        <taxon>Platyhelminthes</taxon>
        <taxon>Trematoda</taxon>
        <taxon>Digenea</taxon>
        <taxon>Plagiorchiida</taxon>
        <taxon>Troglotremata</taxon>
        <taxon>Troglotrematidae</taxon>
        <taxon>Paragonimus</taxon>
    </lineage>
</organism>
<evidence type="ECO:0000313" key="2">
    <source>
        <dbReference type="Proteomes" id="UP000699462"/>
    </source>
</evidence>
<dbReference type="AlphaFoldDB" id="A0A8T0DJ59"/>
<evidence type="ECO:0000313" key="1">
    <source>
        <dbReference type="EMBL" id="KAF8567008.1"/>
    </source>
</evidence>
<dbReference type="EMBL" id="JTDF01004309">
    <property type="protein sequence ID" value="KAF8567008.1"/>
    <property type="molecule type" value="Genomic_DNA"/>
</dbReference>
<sequence length="155" mass="18180">MNRLDYKSSRLLGFKEWRNGRFLPNFNQEQLQQRMVFTSHENSPFRSQDLFFLLRNSNNLPTANKVKKELVETIKLLRSKSKEQKARLLNNMVFPPYSTVAHGTLRNGKRKKSAIFSETPQQHIDTKLSVTSHFRGVSWCSSSRTLRKHLYTHIG</sequence>
<keyword evidence="2" id="KW-1185">Reference proteome</keyword>
<proteinExistence type="predicted"/>
<accession>A0A8T0DJ59</accession>
<protein>
    <submittedName>
        <fullName evidence="1">Uncharacterized protein</fullName>
    </submittedName>
</protein>
<dbReference type="OrthoDB" id="10345119at2759"/>
<name>A0A8T0DJ59_9TREM</name>
<comment type="caution">
    <text evidence="1">The sequence shown here is derived from an EMBL/GenBank/DDBJ whole genome shotgun (WGS) entry which is preliminary data.</text>
</comment>